<dbReference type="InParanoid" id="D2VCT1"/>
<dbReference type="SUPFAM" id="SSF53474">
    <property type="entry name" value="alpha/beta-Hydrolases"/>
    <property type="match status" value="1"/>
</dbReference>
<reference evidence="2 3" key="1">
    <citation type="journal article" date="2010" name="Cell">
        <title>The genome of Naegleria gruberi illuminates early eukaryotic versatility.</title>
        <authorList>
            <person name="Fritz-Laylin L.K."/>
            <person name="Prochnik S.E."/>
            <person name="Ginger M.L."/>
            <person name="Dacks J.B."/>
            <person name="Carpenter M.L."/>
            <person name="Field M.C."/>
            <person name="Kuo A."/>
            <person name="Paredez A."/>
            <person name="Chapman J."/>
            <person name="Pham J."/>
            <person name="Shu S."/>
            <person name="Neupane R."/>
            <person name="Cipriano M."/>
            <person name="Mancuso J."/>
            <person name="Tu H."/>
            <person name="Salamov A."/>
            <person name="Lindquist E."/>
            <person name="Shapiro H."/>
            <person name="Lucas S."/>
            <person name="Grigoriev I.V."/>
            <person name="Cande W.Z."/>
            <person name="Fulton C."/>
            <person name="Rokhsar D.S."/>
            <person name="Dawson S.C."/>
        </authorList>
    </citation>
    <scope>NUCLEOTIDE SEQUENCE [LARGE SCALE GENOMIC DNA]</scope>
    <source>
        <strain evidence="2 3">NEG-M</strain>
    </source>
</reference>
<keyword evidence="3" id="KW-1185">Reference proteome</keyword>
<dbReference type="InterPro" id="IPR052382">
    <property type="entry name" value="ABHD10_acyl-thioesterase"/>
</dbReference>
<evidence type="ECO:0000313" key="3">
    <source>
        <dbReference type="Proteomes" id="UP000006671"/>
    </source>
</evidence>
<dbReference type="OrthoDB" id="408373at2759"/>
<evidence type="ECO:0000313" key="2">
    <source>
        <dbReference type="EMBL" id="EFC45473.1"/>
    </source>
</evidence>
<protein>
    <submittedName>
        <fullName evidence="2">Predicted protein</fullName>
    </submittedName>
</protein>
<dbReference type="KEGG" id="ngr:NAEGRDRAFT_66681"/>
<name>D2VCT1_NAEGR</name>
<dbReference type="EMBL" id="GG738863">
    <property type="protein sequence ID" value="EFC45473.1"/>
    <property type="molecule type" value="Genomic_DNA"/>
</dbReference>
<dbReference type="GO" id="GO:0004553">
    <property type="term" value="F:hydrolase activity, hydrolyzing O-glycosyl compounds"/>
    <property type="evidence" value="ECO:0007669"/>
    <property type="project" value="TreeGrafter"/>
</dbReference>
<dbReference type="VEuPathDB" id="AmoebaDB:NAEGRDRAFT_66681"/>
<dbReference type="Gene3D" id="3.40.50.1820">
    <property type="entry name" value="alpha/beta hydrolase"/>
    <property type="match status" value="1"/>
</dbReference>
<dbReference type="AlphaFoldDB" id="D2VCT1"/>
<organism evidence="3">
    <name type="scientific">Naegleria gruberi</name>
    <name type="common">Amoeba</name>
    <dbReference type="NCBI Taxonomy" id="5762"/>
    <lineage>
        <taxon>Eukaryota</taxon>
        <taxon>Discoba</taxon>
        <taxon>Heterolobosea</taxon>
        <taxon>Tetramitia</taxon>
        <taxon>Eutetramitia</taxon>
        <taxon>Vahlkampfiidae</taxon>
        <taxon>Naegleria</taxon>
    </lineage>
</organism>
<dbReference type="GeneID" id="8852947"/>
<dbReference type="PANTHER" id="PTHR16138:SF7">
    <property type="entry name" value="PALMITOYL-PROTEIN THIOESTERASE ABHD10, MITOCHONDRIAL"/>
    <property type="match status" value="1"/>
</dbReference>
<dbReference type="InterPro" id="IPR029058">
    <property type="entry name" value="AB_hydrolase_fold"/>
</dbReference>
<dbReference type="OMA" id="FGFLSHW"/>
<accession>D2VCT1</accession>
<proteinExistence type="predicted"/>
<dbReference type="Proteomes" id="UP000006671">
    <property type="component" value="Unassembled WGS sequence"/>
</dbReference>
<dbReference type="Pfam" id="PF05728">
    <property type="entry name" value="UPF0227"/>
    <property type="match status" value="1"/>
</dbReference>
<dbReference type="InterPro" id="IPR008886">
    <property type="entry name" value="UPF0227/Esterase_YqiA"/>
</dbReference>
<dbReference type="ESTHER" id="naegr-d2vct1">
    <property type="family name" value="abh_upf00227"/>
</dbReference>
<dbReference type="PANTHER" id="PTHR16138">
    <property type="entry name" value="MYCOPHENOLIC ACID ACYL-GLUCURONIDE ESTERASE, MITOCHONDRIAL"/>
    <property type="match status" value="1"/>
</dbReference>
<keyword evidence="1" id="KW-0378">Hydrolase</keyword>
<gene>
    <name evidence="2" type="ORF">NAEGRDRAFT_66681</name>
</gene>
<evidence type="ECO:0000256" key="1">
    <source>
        <dbReference type="ARBA" id="ARBA00022801"/>
    </source>
</evidence>
<dbReference type="RefSeq" id="XP_002678217.1">
    <property type="nucleotide sequence ID" value="XM_002678171.1"/>
</dbReference>
<sequence>MSSPSCSNIEYRYAFLHGFASSPQTEKAVHLKQFMEDKYNIEMVCPDLNVPTFEDLTVTNMLNYLKEEIFIVRDGEKNIKWRVVASSLGGFTACRFAQLYPGIIDSLLLLAPAFDIQGVWQSFITLEKWEKLGAIPVFNYKYNENRNIKSSHLKDLLEHPIFPLPKELLIRKDDQEGNQRVFIIHGSEDKVIPYGNSLKFVKSIEENGFSERSVEISQVKDGHGLIKEESLQLMEKYITEKWMTNH</sequence>